<organism evidence="2 3">
    <name type="scientific">Punica granatum</name>
    <name type="common">Pomegranate</name>
    <dbReference type="NCBI Taxonomy" id="22663"/>
    <lineage>
        <taxon>Eukaryota</taxon>
        <taxon>Viridiplantae</taxon>
        <taxon>Streptophyta</taxon>
        <taxon>Embryophyta</taxon>
        <taxon>Tracheophyta</taxon>
        <taxon>Spermatophyta</taxon>
        <taxon>Magnoliopsida</taxon>
        <taxon>eudicotyledons</taxon>
        <taxon>Gunneridae</taxon>
        <taxon>Pentapetalae</taxon>
        <taxon>rosids</taxon>
        <taxon>malvids</taxon>
        <taxon>Myrtales</taxon>
        <taxon>Lythraceae</taxon>
        <taxon>Punica</taxon>
    </lineage>
</organism>
<evidence type="ECO:0000256" key="1">
    <source>
        <dbReference type="SAM" id="MobiDB-lite"/>
    </source>
</evidence>
<evidence type="ECO:0008006" key="4">
    <source>
        <dbReference type="Google" id="ProtNLM"/>
    </source>
</evidence>
<feature type="region of interest" description="Disordered" evidence="1">
    <location>
        <begin position="269"/>
        <end position="328"/>
    </location>
</feature>
<dbReference type="AlphaFoldDB" id="A0A218Y1A0"/>
<name>A0A218Y1A0_PUNGR</name>
<comment type="caution">
    <text evidence="2">The sequence shown here is derived from an EMBL/GenBank/DDBJ whole genome shotgun (WGS) entry which is preliminary data.</text>
</comment>
<reference evidence="3" key="1">
    <citation type="journal article" date="2017" name="Plant J.">
        <title>The pomegranate (Punica granatum L.) genome and the genomics of punicalagin biosynthesis.</title>
        <authorList>
            <person name="Qin G."/>
            <person name="Xu C."/>
            <person name="Ming R."/>
            <person name="Tang H."/>
            <person name="Guyot R."/>
            <person name="Kramer E.M."/>
            <person name="Hu Y."/>
            <person name="Yi X."/>
            <person name="Qi Y."/>
            <person name="Xu X."/>
            <person name="Gao Z."/>
            <person name="Pan H."/>
            <person name="Jian J."/>
            <person name="Tian Y."/>
            <person name="Yue Z."/>
            <person name="Xu Y."/>
        </authorList>
    </citation>
    <scope>NUCLEOTIDE SEQUENCE [LARGE SCALE GENOMIC DNA]</scope>
    <source>
        <strain evidence="3">cv. Dabenzi</strain>
    </source>
</reference>
<dbReference type="SUPFAM" id="SSF46689">
    <property type="entry name" value="Homeodomain-like"/>
    <property type="match status" value="1"/>
</dbReference>
<dbReference type="Proteomes" id="UP000197138">
    <property type="component" value="Unassembled WGS sequence"/>
</dbReference>
<evidence type="ECO:0000313" key="3">
    <source>
        <dbReference type="Proteomes" id="UP000197138"/>
    </source>
</evidence>
<gene>
    <name evidence="2" type="ORF">CDL15_Pgr020951</name>
</gene>
<feature type="compositionally biased region" description="Polar residues" evidence="1">
    <location>
        <begin position="291"/>
        <end position="312"/>
    </location>
</feature>
<proteinExistence type="predicted"/>
<dbReference type="InterPro" id="IPR009057">
    <property type="entry name" value="Homeodomain-like_sf"/>
</dbReference>
<dbReference type="EMBL" id="MTKT01000544">
    <property type="protein sequence ID" value="OWM90646.1"/>
    <property type="molecule type" value="Genomic_DNA"/>
</dbReference>
<evidence type="ECO:0000313" key="2">
    <source>
        <dbReference type="EMBL" id="OWM90646.1"/>
    </source>
</evidence>
<accession>A0A218Y1A0</accession>
<protein>
    <recommendedName>
        <fullName evidence="4">Myb-like domain-containing protein</fullName>
    </recommendedName>
</protein>
<dbReference type="PANTHER" id="PTHR44042">
    <property type="entry name" value="DUPLICATED HOMEODOMAIN-LIKE SUPERFAMILY PROTEIN-RELATED"/>
    <property type="match status" value="1"/>
</dbReference>
<dbReference type="PANTHER" id="PTHR44042:SF41">
    <property type="entry name" value="DUPLICATED HOMEODOMAIN-LIKE SUPERFAMILY PROTEIN-RELATED"/>
    <property type="match status" value="1"/>
</dbReference>
<dbReference type="Gene3D" id="1.10.10.60">
    <property type="entry name" value="Homeodomain-like"/>
    <property type="match status" value="1"/>
</dbReference>
<feature type="compositionally biased region" description="Polar residues" evidence="1">
    <location>
        <begin position="269"/>
        <end position="279"/>
    </location>
</feature>
<sequence>MFESARAVADGRMSLYDYLDGLNHDNNTQDMTLEDLRHSLDEELPIPVAVTEGEEADRRQSAIIPPSGEAGQKRKWKEAVGDLVDQKPERKKPVSWTEDDHKIFLLGLRYFATLPKKWKSRKWEIISAYFLPNKNTSELASHAQKYFKRQQQKGEKKRKSINDTILQKEDEVRLKQLIRENLRARKRSQLSQRGEAPTVVQSHAGQFRQVPGASFPAEQKHEEHHLHQMPGIGVPAVPRLSFGACVQTHQMQPAPPVTWNMAPNTPNCTSSGGTPQIHQRTSHPAPASGLSCANTTPHTQSITQEFQPSPTAQPMVRPHLPHNTINLR</sequence>